<accession>A0ABW8KEI8</accession>
<dbReference type="Proteomes" id="UP001620408">
    <property type="component" value="Unassembled WGS sequence"/>
</dbReference>
<evidence type="ECO:0000313" key="3">
    <source>
        <dbReference type="EMBL" id="MFK2919879.1"/>
    </source>
</evidence>
<feature type="domain" description="GST N-terminal" evidence="1">
    <location>
        <begin position="1"/>
        <end position="80"/>
    </location>
</feature>
<dbReference type="CDD" id="cd03205">
    <property type="entry name" value="GST_C_6"/>
    <property type="match status" value="1"/>
</dbReference>
<feature type="domain" description="GST C-terminal" evidence="2">
    <location>
        <begin position="85"/>
        <end position="204"/>
    </location>
</feature>
<evidence type="ECO:0000259" key="2">
    <source>
        <dbReference type="PROSITE" id="PS50405"/>
    </source>
</evidence>
<dbReference type="Gene3D" id="1.20.1050.10">
    <property type="match status" value="1"/>
</dbReference>
<dbReference type="SUPFAM" id="SSF47616">
    <property type="entry name" value="GST C-terminal domain-like"/>
    <property type="match status" value="1"/>
</dbReference>
<comment type="caution">
    <text evidence="3">The sequence shown here is derived from an EMBL/GenBank/DDBJ whole genome shotgun (WGS) entry which is preliminary data.</text>
</comment>
<dbReference type="SUPFAM" id="SSF52833">
    <property type="entry name" value="Thioredoxin-like"/>
    <property type="match status" value="1"/>
</dbReference>
<protein>
    <submittedName>
        <fullName evidence="3">Glutathione S-transferase family protein</fullName>
    </submittedName>
</protein>
<dbReference type="InterPro" id="IPR036282">
    <property type="entry name" value="Glutathione-S-Trfase_C_sf"/>
</dbReference>
<evidence type="ECO:0000313" key="4">
    <source>
        <dbReference type="Proteomes" id="UP001620408"/>
    </source>
</evidence>
<dbReference type="CDD" id="cd00570">
    <property type="entry name" value="GST_N_family"/>
    <property type="match status" value="1"/>
</dbReference>
<sequence>MKLIGMLDSPYVRRAAITLTLKGIPFEHLSLSLSVFRNFGEFQSINPLVKAPTLIGDEGWQMVDSSMIIDWAESVGTGASLMPSEPAARLRALRLLGLALTACEKSVQIVYEGKRDENHRDPAWLSRVQGQLTSAYAALEQEATGRNGWLIGETLTQADITVAVAWGFTQLMQPELIITARHPALAALSARAEQLPAFMALPPT</sequence>
<dbReference type="Gene3D" id="3.40.30.10">
    <property type="entry name" value="Glutaredoxin"/>
    <property type="match status" value="1"/>
</dbReference>
<dbReference type="PANTHER" id="PTHR42673">
    <property type="entry name" value="MALEYLACETOACETATE ISOMERASE"/>
    <property type="match status" value="1"/>
</dbReference>
<evidence type="ECO:0000259" key="1">
    <source>
        <dbReference type="PROSITE" id="PS50404"/>
    </source>
</evidence>
<dbReference type="PROSITE" id="PS50405">
    <property type="entry name" value="GST_CTER"/>
    <property type="match status" value="1"/>
</dbReference>
<dbReference type="PANTHER" id="PTHR42673:SF21">
    <property type="entry name" value="GLUTATHIONE S-TRANSFERASE YFCF"/>
    <property type="match status" value="1"/>
</dbReference>
<dbReference type="RefSeq" id="WP_379984096.1">
    <property type="nucleotide sequence ID" value="NZ_JADIKD010000012.1"/>
</dbReference>
<dbReference type="InterPro" id="IPR004045">
    <property type="entry name" value="Glutathione_S-Trfase_N"/>
</dbReference>
<proteinExistence type="predicted"/>
<gene>
    <name evidence="3" type="ORF">ISS97_21640</name>
</gene>
<dbReference type="Pfam" id="PF13417">
    <property type="entry name" value="GST_N_3"/>
    <property type="match status" value="1"/>
</dbReference>
<keyword evidence="4" id="KW-1185">Reference proteome</keyword>
<organism evidence="3 4">
    <name type="scientific">Dyella koreensis</name>
    <dbReference type="NCBI Taxonomy" id="311235"/>
    <lineage>
        <taxon>Bacteria</taxon>
        <taxon>Pseudomonadati</taxon>
        <taxon>Pseudomonadota</taxon>
        <taxon>Gammaproteobacteria</taxon>
        <taxon>Lysobacterales</taxon>
        <taxon>Rhodanobacteraceae</taxon>
        <taxon>Dyella</taxon>
    </lineage>
</organism>
<dbReference type="PROSITE" id="PS50404">
    <property type="entry name" value="GST_NTER"/>
    <property type="match status" value="1"/>
</dbReference>
<dbReference type="InterPro" id="IPR010987">
    <property type="entry name" value="Glutathione-S-Trfase_C-like"/>
</dbReference>
<reference evidence="3 4" key="1">
    <citation type="submission" date="2020-10" db="EMBL/GenBank/DDBJ databases">
        <title>Phylogeny of dyella-like bacteria.</title>
        <authorList>
            <person name="Fu J."/>
        </authorList>
    </citation>
    <scope>NUCLEOTIDE SEQUENCE [LARGE SCALE GENOMIC DNA]</scope>
    <source>
        <strain evidence="3 4">BB4</strain>
    </source>
</reference>
<dbReference type="Pfam" id="PF13410">
    <property type="entry name" value="GST_C_2"/>
    <property type="match status" value="1"/>
</dbReference>
<name>A0ABW8KEI8_9GAMM</name>
<dbReference type="EMBL" id="JADIKD010000012">
    <property type="protein sequence ID" value="MFK2919879.1"/>
    <property type="molecule type" value="Genomic_DNA"/>
</dbReference>
<dbReference type="InterPro" id="IPR036249">
    <property type="entry name" value="Thioredoxin-like_sf"/>
</dbReference>